<dbReference type="SUPFAM" id="SSF47384">
    <property type="entry name" value="Homodimeric domain of signal transducing histidine kinase"/>
    <property type="match status" value="1"/>
</dbReference>
<keyword evidence="6" id="KW-1133">Transmembrane helix</keyword>
<dbReference type="EC" id="2.7.13.3" evidence="2"/>
<dbReference type="SMART" id="SM00388">
    <property type="entry name" value="HisKA"/>
    <property type="match status" value="1"/>
</dbReference>
<name>A0A5C5VMA3_9BACT</name>
<dbReference type="InterPro" id="IPR036097">
    <property type="entry name" value="HisK_dim/P_sf"/>
</dbReference>
<evidence type="ECO:0000256" key="3">
    <source>
        <dbReference type="ARBA" id="ARBA00022553"/>
    </source>
</evidence>
<dbReference type="InterPro" id="IPR052162">
    <property type="entry name" value="Sensor_kinase/Photoreceptor"/>
</dbReference>
<dbReference type="GO" id="GO:0000155">
    <property type="term" value="F:phosphorelay sensor kinase activity"/>
    <property type="evidence" value="ECO:0007669"/>
    <property type="project" value="InterPro"/>
</dbReference>
<keyword evidence="5" id="KW-0418">Kinase</keyword>
<dbReference type="Pfam" id="PF00512">
    <property type="entry name" value="HisKA"/>
    <property type="match status" value="1"/>
</dbReference>
<dbReference type="PANTHER" id="PTHR43304:SF1">
    <property type="entry name" value="PAC DOMAIN-CONTAINING PROTEIN"/>
    <property type="match status" value="1"/>
</dbReference>
<feature type="transmembrane region" description="Helical" evidence="6">
    <location>
        <begin position="20"/>
        <end position="41"/>
    </location>
</feature>
<evidence type="ECO:0000259" key="7">
    <source>
        <dbReference type="PROSITE" id="PS50109"/>
    </source>
</evidence>
<sequence>MDSQLEKPEESQIPRLHLDRYGWGVFAGFLVLATISAWFSWRYQESRRTILFLEYSRSLEQVVQRQFDDIRSAADRAQTLFVSSQVVEKGEWEIFVSRMRQSEKYAVVDQLFFANRDSTDEQSPWRIVLTEPDGDLASRAGSPIEKNSLLSEALDASTQTSDLTVDVIPPDVKTPLPGPGLIACFPVASAATDGVTHHVGCVVAYSSEASLEESIAAKMPNYFVVRVYAASPRSPKLEIIGLKSSDGDVSENFSRHSIDSVEFDGLPMQVELAATRRFASEGLYTMPAIVFLSLLVAGLFCGGINSYIIDSRRKVESLLKQVEIRNAELERFTYTVSHDLKSPLITIRGFVGALREDLRRGDPKAIHEDMEFISNGCSSMSSLLDDLLELSRIGRVVNPTEHCTVPSLLNDAIRRIDLTSPDKGIDLRLQGNPVELEGDRIRLVEAFQNLLDNAAKFADPQRPEIVVSWISTATQLRMTFADNGPGVPPAFHEKVFGLFEKLDPNSEGTGIGLAIVRRITEHHNGRIYMEPSTGGARFVVELPLRQPK</sequence>
<dbReference type="Proteomes" id="UP000318878">
    <property type="component" value="Unassembled WGS sequence"/>
</dbReference>
<evidence type="ECO:0000256" key="1">
    <source>
        <dbReference type="ARBA" id="ARBA00000085"/>
    </source>
</evidence>
<dbReference type="InterPro" id="IPR003594">
    <property type="entry name" value="HATPase_dom"/>
</dbReference>
<evidence type="ECO:0000256" key="4">
    <source>
        <dbReference type="ARBA" id="ARBA00022679"/>
    </source>
</evidence>
<keyword evidence="4 8" id="KW-0808">Transferase</keyword>
<dbReference type="EMBL" id="SJPF01000001">
    <property type="protein sequence ID" value="TWT39120.1"/>
    <property type="molecule type" value="Genomic_DNA"/>
</dbReference>
<dbReference type="InterPro" id="IPR036890">
    <property type="entry name" value="HATPase_C_sf"/>
</dbReference>
<dbReference type="SUPFAM" id="SSF55874">
    <property type="entry name" value="ATPase domain of HSP90 chaperone/DNA topoisomerase II/histidine kinase"/>
    <property type="match status" value="1"/>
</dbReference>
<organism evidence="8 9">
    <name type="scientific">Blastopirellula retiformator</name>
    <dbReference type="NCBI Taxonomy" id="2527970"/>
    <lineage>
        <taxon>Bacteria</taxon>
        <taxon>Pseudomonadati</taxon>
        <taxon>Planctomycetota</taxon>
        <taxon>Planctomycetia</taxon>
        <taxon>Pirellulales</taxon>
        <taxon>Pirellulaceae</taxon>
        <taxon>Blastopirellula</taxon>
    </lineage>
</organism>
<dbReference type="Pfam" id="PF02518">
    <property type="entry name" value="HATPase_c"/>
    <property type="match status" value="1"/>
</dbReference>
<feature type="domain" description="Histidine kinase" evidence="7">
    <location>
        <begin position="335"/>
        <end position="546"/>
    </location>
</feature>
<dbReference type="SMART" id="SM00387">
    <property type="entry name" value="HATPase_c"/>
    <property type="match status" value="1"/>
</dbReference>
<dbReference type="InterPro" id="IPR005467">
    <property type="entry name" value="His_kinase_dom"/>
</dbReference>
<keyword evidence="6" id="KW-0812">Transmembrane</keyword>
<dbReference type="CDD" id="cd00082">
    <property type="entry name" value="HisKA"/>
    <property type="match status" value="1"/>
</dbReference>
<dbReference type="Gene3D" id="1.10.287.130">
    <property type="match status" value="1"/>
</dbReference>
<comment type="catalytic activity">
    <reaction evidence="1">
        <text>ATP + protein L-histidine = ADP + protein N-phospho-L-histidine.</text>
        <dbReference type="EC" id="2.7.13.3"/>
    </reaction>
</comment>
<keyword evidence="6" id="KW-0472">Membrane</keyword>
<accession>A0A5C5VMA3</accession>
<evidence type="ECO:0000256" key="5">
    <source>
        <dbReference type="ARBA" id="ARBA00022777"/>
    </source>
</evidence>
<evidence type="ECO:0000256" key="2">
    <source>
        <dbReference type="ARBA" id="ARBA00012438"/>
    </source>
</evidence>
<dbReference type="PROSITE" id="PS50109">
    <property type="entry name" value="HIS_KIN"/>
    <property type="match status" value="1"/>
</dbReference>
<keyword evidence="9" id="KW-1185">Reference proteome</keyword>
<dbReference type="InterPro" id="IPR004358">
    <property type="entry name" value="Sig_transdc_His_kin-like_C"/>
</dbReference>
<dbReference type="InterPro" id="IPR003661">
    <property type="entry name" value="HisK_dim/P_dom"/>
</dbReference>
<reference evidence="8 9" key="1">
    <citation type="submission" date="2019-02" db="EMBL/GenBank/DDBJ databases">
        <title>Deep-cultivation of Planctomycetes and their phenomic and genomic characterization uncovers novel biology.</title>
        <authorList>
            <person name="Wiegand S."/>
            <person name="Jogler M."/>
            <person name="Boedeker C."/>
            <person name="Pinto D."/>
            <person name="Vollmers J."/>
            <person name="Rivas-Marin E."/>
            <person name="Kohn T."/>
            <person name="Peeters S.H."/>
            <person name="Heuer A."/>
            <person name="Rast P."/>
            <person name="Oberbeckmann S."/>
            <person name="Bunk B."/>
            <person name="Jeske O."/>
            <person name="Meyerdierks A."/>
            <person name="Storesund J.E."/>
            <person name="Kallscheuer N."/>
            <person name="Luecker S."/>
            <person name="Lage O.M."/>
            <person name="Pohl T."/>
            <person name="Merkel B.J."/>
            <person name="Hornburger P."/>
            <person name="Mueller R.-W."/>
            <person name="Bruemmer F."/>
            <person name="Labrenz M."/>
            <person name="Spormann A.M."/>
            <person name="Op Den Camp H."/>
            <person name="Overmann J."/>
            <person name="Amann R."/>
            <person name="Jetten M.S.M."/>
            <person name="Mascher T."/>
            <person name="Medema M.H."/>
            <person name="Devos D.P."/>
            <person name="Kaster A.-K."/>
            <person name="Ovreas L."/>
            <person name="Rohde M."/>
            <person name="Galperin M.Y."/>
            <person name="Jogler C."/>
        </authorList>
    </citation>
    <scope>NUCLEOTIDE SEQUENCE [LARGE SCALE GENOMIC DNA]</scope>
    <source>
        <strain evidence="8 9">Enr8</strain>
    </source>
</reference>
<evidence type="ECO:0000256" key="6">
    <source>
        <dbReference type="SAM" id="Phobius"/>
    </source>
</evidence>
<dbReference type="PRINTS" id="PR00344">
    <property type="entry name" value="BCTRLSENSOR"/>
</dbReference>
<proteinExistence type="predicted"/>
<evidence type="ECO:0000313" key="8">
    <source>
        <dbReference type="EMBL" id="TWT39120.1"/>
    </source>
</evidence>
<protein>
    <recommendedName>
        <fullName evidence="2">histidine kinase</fullName>
        <ecNumber evidence="2">2.7.13.3</ecNumber>
    </recommendedName>
</protein>
<dbReference type="Gene3D" id="3.30.565.10">
    <property type="entry name" value="Histidine kinase-like ATPase, C-terminal domain"/>
    <property type="match status" value="1"/>
</dbReference>
<dbReference type="RefSeq" id="WP_146429317.1">
    <property type="nucleotide sequence ID" value="NZ_SJPF01000001.1"/>
</dbReference>
<feature type="transmembrane region" description="Helical" evidence="6">
    <location>
        <begin position="283"/>
        <end position="308"/>
    </location>
</feature>
<dbReference type="PANTHER" id="PTHR43304">
    <property type="entry name" value="PHYTOCHROME-LIKE PROTEIN CPH1"/>
    <property type="match status" value="1"/>
</dbReference>
<comment type="caution">
    <text evidence="8">The sequence shown here is derived from an EMBL/GenBank/DDBJ whole genome shotgun (WGS) entry which is preliminary data.</text>
</comment>
<gene>
    <name evidence="8" type="primary">cph1_2</name>
    <name evidence="8" type="ORF">Enr8_08150</name>
</gene>
<evidence type="ECO:0000313" key="9">
    <source>
        <dbReference type="Proteomes" id="UP000318878"/>
    </source>
</evidence>
<dbReference type="OrthoDB" id="9808408at2"/>
<dbReference type="AlphaFoldDB" id="A0A5C5VMA3"/>
<keyword evidence="3" id="KW-0597">Phosphoprotein</keyword>